<keyword evidence="2" id="KW-1133">Transmembrane helix</keyword>
<name>A0A9J6CI58_POLVA</name>
<dbReference type="AlphaFoldDB" id="A0A9J6CI58"/>
<evidence type="ECO:0000313" key="3">
    <source>
        <dbReference type="EMBL" id="KAG5681905.1"/>
    </source>
</evidence>
<evidence type="ECO:0000256" key="1">
    <source>
        <dbReference type="SAM" id="MobiDB-lite"/>
    </source>
</evidence>
<evidence type="ECO:0000313" key="4">
    <source>
        <dbReference type="Proteomes" id="UP001107558"/>
    </source>
</evidence>
<feature type="transmembrane region" description="Helical" evidence="2">
    <location>
        <begin position="377"/>
        <end position="401"/>
    </location>
</feature>
<proteinExistence type="predicted"/>
<comment type="caution">
    <text evidence="3">The sequence shown here is derived from an EMBL/GenBank/DDBJ whole genome shotgun (WGS) entry which is preliminary data.</text>
</comment>
<organism evidence="3 4">
    <name type="scientific">Polypedilum vanderplanki</name>
    <name type="common">Sleeping chironomid midge</name>
    <dbReference type="NCBI Taxonomy" id="319348"/>
    <lineage>
        <taxon>Eukaryota</taxon>
        <taxon>Metazoa</taxon>
        <taxon>Ecdysozoa</taxon>
        <taxon>Arthropoda</taxon>
        <taxon>Hexapoda</taxon>
        <taxon>Insecta</taxon>
        <taxon>Pterygota</taxon>
        <taxon>Neoptera</taxon>
        <taxon>Endopterygota</taxon>
        <taxon>Diptera</taxon>
        <taxon>Nematocera</taxon>
        <taxon>Chironomoidea</taxon>
        <taxon>Chironomidae</taxon>
        <taxon>Chironominae</taxon>
        <taxon>Polypedilum</taxon>
        <taxon>Polypedilum</taxon>
    </lineage>
</organism>
<gene>
    <name evidence="3" type="ORF">PVAND_011310</name>
</gene>
<dbReference type="EMBL" id="JADBJN010000001">
    <property type="protein sequence ID" value="KAG5681905.1"/>
    <property type="molecule type" value="Genomic_DNA"/>
</dbReference>
<feature type="compositionally biased region" description="Low complexity" evidence="1">
    <location>
        <begin position="71"/>
        <end position="86"/>
    </location>
</feature>
<feature type="compositionally biased region" description="Low complexity" evidence="1">
    <location>
        <begin position="31"/>
        <end position="52"/>
    </location>
</feature>
<evidence type="ECO:0000256" key="2">
    <source>
        <dbReference type="SAM" id="Phobius"/>
    </source>
</evidence>
<sequence length="482" mass="54579">MNGTKIKVTTRCVVVPPSPENSDDEEDYNVDSNKNSDNNSNINSTPISPSTNQPKDIFYAQPTPDCSQAQSSSESTYTRNRSTTRSWPVIYRNNSLTNQQQQSNFLEPNQQYTKTEQLQSRSVQQKRKSTHQYDFDQIFGLNNANYQQYLATHRKSSNFDTGYDKSPSIYDMQQHTQEGEVEQTQTSTFCHTPPTIIFLLVTLLMTTSATSMLCAAFLTDHWENLYWDKTALMNIVNQTDSTKMTNNLEFLLEGKVARLPLRNKLNREHQDRGGVFLVPMHGGIWTLCINLNEDEIKQLHEKGFPTVKHCFNYLSSNSDNSRNEEQRPDWQHSEFQTTSLQPHLRMQNLSISCALVCLIILGSAALIGAFGVCQRQISAILVTGVMYLLAALFALFTLMIIHFKRQKGKPLMDSDYDGTVDGLIAESRGSARMAQNLLGARTFNTSYSLDLGWGGVALCALASFLWIFLSKLMRFTPLSQLM</sequence>
<protein>
    <submittedName>
        <fullName evidence="3">Uncharacterized protein</fullName>
    </submittedName>
</protein>
<keyword evidence="2" id="KW-0812">Transmembrane</keyword>
<dbReference type="Gene3D" id="1.20.140.150">
    <property type="match status" value="1"/>
</dbReference>
<reference evidence="3" key="1">
    <citation type="submission" date="2021-03" db="EMBL/GenBank/DDBJ databases">
        <title>Chromosome level genome of the anhydrobiotic midge Polypedilum vanderplanki.</title>
        <authorList>
            <person name="Yoshida Y."/>
            <person name="Kikawada T."/>
            <person name="Gusev O."/>
        </authorList>
    </citation>
    <scope>NUCLEOTIDE SEQUENCE</scope>
    <source>
        <strain evidence="3">NIAS01</strain>
        <tissue evidence="3">Whole body or cell culture</tissue>
    </source>
</reference>
<feature type="transmembrane region" description="Helical" evidence="2">
    <location>
        <begin position="349"/>
        <end position="371"/>
    </location>
</feature>
<feature type="transmembrane region" description="Helical" evidence="2">
    <location>
        <begin position="451"/>
        <end position="469"/>
    </location>
</feature>
<dbReference type="OrthoDB" id="6419888at2759"/>
<accession>A0A9J6CI58</accession>
<keyword evidence="2" id="KW-0472">Membrane</keyword>
<feature type="region of interest" description="Disordered" evidence="1">
    <location>
        <begin position="1"/>
        <end position="88"/>
    </location>
</feature>
<dbReference type="Proteomes" id="UP001107558">
    <property type="component" value="Chromosome 1"/>
</dbReference>
<feature type="transmembrane region" description="Helical" evidence="2">
    <location>
        <begin position="196"/>
        <end position="219"/>
    </location>
</feature>
<keyword evidence="4" id="KW-1185">Reference proteome</keyword>